<dbReference type="Proteomes" id="UP000193560">
    <property type="component" value="Unassembled WGS sequence"/>
</dbReference>
<keyword evidence="3" id="KW-1185">Reference proteome</keyword>
<gene>
    <name evidence="2" type="ORF">BCR42DRAFT_429198</name>
</gene>
<accession>A0A1X2HYS0</accession>
<dbReference type="AlphaFoldDB" id="A0A1X2HYS0"/>
<dbReference type="EMBL" id="MCGE01000050">
    <property type="protein sequence ID" value="ORZ04513.1"/>
    <property type="molecule type" value="Genomic_DNA"/>
</dbReference>
<keyword evidence="1" id="KW-0812">Transmembrane</keyword>
<name>A0A1X2HYS0_9FUNG</name>
<feature type="transmembrane region" description="Helical" evidence="1">
    <location>
        <begin position="20"/>
        <end position="36"/>
    </location>
</feature>
<comment type="caution">
    <text evidence="2">The sequence shown here is derived from an EMBL/GenBank/DDBJ whole genome shotgun (WGS) entry which is preliminary data.</text>
</comment>
<keyword evidence="1" id="KW-1133">Transmembrane helix</keyword>
<protein>
    <submittedName>
        <fullName evidence="2">Uncharacterized protein</fullName>
    </submittedName>
</protein>
<evidence type="ECO:0000313" key="2">
    <source>
        <dbReference type="EMBL" id="ORZ04513.1"/>
    </source>
</evidence>
<reference evidence="2 3" key="1">
    <citation type="submission" date="2016-07" db="EMBL/GenBank/DDBJ databases">
        <title>Pervasive Adenine N6-methylation of Active Genes in Fungi.</title>
        <authorList>
            <consortium name="DOE Joint Genome Institute"/>
            <person name="Mondo S.J."/>
            <person name="Dannebaum R.O."/>
            <person name="Kuo R.C."/>
            <person name="Labutti K."/>
            <person name="Haridas S."/>
            <person name="Kuo A."/>
            <person name="Salamov A."/>
            <person name="Ahrendt S.R."/>
            <person name="Lipzen A."/>
            <person name="Sullivan W."/>
            <person name="Andreopoulos W.B."/>
            <person name="Clum A."/>
            <person name="Lindquist E."/>
            <person name="Daum C."/>
            <person name="Ramamoorthy G.K."/>
            <person name="Gryganskyi A."/>
            <person name="Culley D."/>
            <person name="Magnuson J.K."/>
            <person name="James T.Y."/>
            <person name="O'Malley M.A."/>
            <person name="Stajich J.E."/>
            <person name="Spatafora J.W."/>
            <person name="Visel A."/>
            <person name="Grigoriev I.V."/>
        </authorList>
    </citation>
    <scope>NUCLEOTIDE SEQUENCE [LARGE SCALE GENOMIC DNA]</scope>
    <source>
        <strain evidence="2 3">NRRL 1336</strain>
    </source>
</reference>
<evidence type="ECO:0000256" key="1">
    <source>
        <dbReference type="SAM" id="Phobius"/>
    </source>
</evidence>
<evidence type="ECO:0000313" key="3">
    <source>
        <dbReference type="Proteomes" id="UP000193560"/>
    </source>
</evidence>
<keyword evidence="1" id="KW-0472">Membrane</keyword>
<proteinExistence type="predicted"/>
<organism evidence="2 3">
    <name type="scientific">Absidia repens</name>
    <dbReference type="NCBI Taxonomy" id="90262"/>
    <lineage>
        <taxon>Eukaryota</taxon>
        <taxon>Fungi</taxon>
        <taxon>Fungi incertae sedis</taxon>
        <taxon>Mucoromycota</taxon>
        <taxon>Mucoromycotina</taxon>
        <taxon>Mucoromycetes</taxon>
        <taxon>Mucorales</taxon>
        <taxon>Cunninghamellaceae</taxon>
        <taxon>Absidia</taxon>
    </lineage>
</organism>
<sequence>MDAKDKLNLLFFSSYRKHDMTLILPTFATITIYWHFPVSDFFMMMGQDVDNDDNDNDGEEHRYFNFDLTKDDEALILHHTQDDNGDDLYYLCLTPFEYYVHNDYHHHKEACREFLLGKTALCKRLGLDDSDDPLDVVAIPNLASGGGLRSLKQEGAAASLFWVHLIGSFAKNIWVFDKCSLSCSPTDPSEWIRHDSHDNNNNINNSTRTFSGFHIY</sequence>